<evidence type="ECO:0000313" key="3">
    <source>
        <dbReference type="Proteomes" id="UP000054223"/>
    </source>
</evidence>
<name>A0A9X0HLA8_SOLP1</name>
<evidence type="ECO:0000256" key="1">
    <source>
        <dbReference type="SAM" id="SignalP"/>
    </source>
</evidence>
<feature type="signal peptide" evidence="1">
    <location>
        <begin position="1"/>
        <end position="20"/>
    </location>
</feature>
<organism evidence="2 3">
    <name type="scientific">Solirubrum puertoriconensis</name>
    <dbReference type="NCBI Taxonomy" id="1751427"/>
    <lineage>
        <taxon>Bacteria</taxon>
        <taxon>Pseudomonadati</taxon>
        <taxon>Bacteroidota</taxon>
        <taxon>Cytophagia</taxon>
        <taxon>Cytophagales</taxon>
    </lineage>
</organism>
<protein>
    <submittedName>
        <fullName evidence="2">Uncharacterized protein</fullName>
    </submittedName>
</protein>
<evidence type="ECO:0000313" key="2">
    <source>
        <dbReference type="EMBL" id="KUG08076.1"/>
    </source>
</evidence>
<feature type="chain" id="PRO_5040880197" evidence="1">
    <location>
        <begin position="21"/>
        <end position="170"/>
    </location>
</feature>
<dbReference type="Proteomes" id="UP000054223">
    <property type="component" value="Unassembled WGS sequence"/>
</dbReference>
<dbReference type="RefSeq" id="WP_059069150.1">
    <property type="nucleotide sequence ID" value="NZ_LNAL01000006.1"/>
</dbReference>
<dbReference type="AlphaFoldDB" id="A0A9X0HLA8"/>
<keyword evidence="3" id="KW-1185">Reference proteome</keyword>
<reference evidence="2 3" key="1">
    <citation type="submission" date="2015-11" db="EMBL/GenBank/DDBJ databases">
        <title>Solirubrum puertoriconensis gen. nov. an environmental bacteria isolated in Puerto Rico.</title>
        <authorList>
            <person name="Cuebas-Irizarry M.F."/>
            <person name="Montalvo-Rodriguez R."/>
        </authorList>
    </citation>
    <scope>NUCLEOTIDE SEQUENCE [LARGE SCALE GENOMIC DNA]</scope>
    <source>
        <strain evidence="2 3">MC1A</strain>
    </source>
</reference>
<sequence>MKNVLLAAACLLLGGAAAHAQNPAAATTESKALQQRINQLMRNPAKPQQELRLDLKGCHATQTIRDNKADVQASAPILVSYNKGGEAGWAAKVSDGKFELVMDFEWSEVEPLTYLRRKPEKGKNEAPYEIKIRRVRKGNTTNFELPLYTTDEKAVLDVVRRLEKVRQSCH</sequence>
<accession>A0A9X0HLA8</accession>
<gene>
    <name evidence="2" type="ORF">ASU33_07705</name>
</gene>
<comment type="caution">
    <text evidence="2">The sequence shown here is derived from an EMBL/GenBank/DDBJ whole genome shotgun (WGS) entry which is preliminary data.</text>
</comment>
<dbReference type="EMBL" id="LNAL01000006">
    <property type="protein sequence ID" value="KUG08076.1"/>
    <property type="molecule type" value="Genomic_DNA"/>
</dbReference>
<keyword evidence="1" id="KW-0732">Signal</keyword>
<proteinExistence type="predicted"/>
<dbReference type="OrthoDB" id="883131at2"/>